<protein>
    <submittedName>
        <fullName evidence="2">Uncharacterized protein</fullName>
    </submittedName>
</protein>
<comment type="caution">
    <text evidence="2">The sequence shown here is derived from an EMBL/GenBank/DDBJ whole genome shotgun (WGS) entry which is preliminary data.</text>
</comment>
<evidence type="ECO:0000256" key="1">
    <source>
        <dbReference type="SAM" id="MobiDB-lite"/>
    </source>
</evidence>
<feature type="non-terminal residue" evidence="2">
    <location>
        <position position="113"/>
    </location>
</feature>
<feature type="region of interest" description="Disordered" evidence="1">
    <location>
        <begin position="51"/>
        <end position="113"/>
    </location>
</feature>
<accession>A0AAV1RFV7</accession>
<sequence>MNGVGGRRMGGSTGRGAKAEMEAADGVAHVGGGFGGGYAFSWPWSCLARNGEGRKRERSGEREAGGGRTGGEKTAGDGGTEGDGGKAGAGGGNGSDGGRKTMNGSRAGGKCTR</sequence>
<name>A0AAV1RFV7_9ROSI</name>
<feature type="region of interest" description="Disordered" evidence="1">
    <location>
        <begin position="1"/>
        <end position="20"/>
    </location>
</feature>
<organism evidence="2 3">
    <name type="scientific">Dovyalis caffra</name>
    <dbReference type="NCBI Taxonomy" id="77055"/>
    <lineage>
        <taxon>Eukaryota</taxon>
        <taxon>Viridiplantae</taxon>
        <taxon>Streptophyta</taxon>
        <taxon>Embryophyta</taxon>
        <taxon>Tracheophyta</taxon>
        <taxon>Spermatophyta</taxon>
        <taxon>Magnoliopsida</taxon>
        <taxon>eudicotyledons</taxon>
        <taxon>Gunneridae</taxon>
        <taxon>Pentapetalae</taxon>
        <taxon>rosids</taxon>
        <taxon>fabids</taxon>
        <taxon>Malpighiales</taxon>
        <taxon>Salicaceae</taxon>
        <taxon>Flacourtieae</taxon>
        <taxon>Dovyalis</taxon>
    </lineage>
</organism>
<dbReference type="Proteomes" id="UP001314170">
    <property type="component" value="Unassembled WGS sequence"/>
</dbReference>
<feature type="compositionally biased region" description="Basic and acidic residues" evidence="1">
    <location>
        <begin position="51"/>
        <end position="75"/>
    </location>
</feature>
<feature type="compositionally biased region" description="Gly residues" evidence="1">
    <location>
        <begin position="1"/>
        <end position="14"/>
    </location>
</feature>
<dbReference type="AlphaFoldDB" id="A0AAV1RFV7"/>
<dbReference type="EMBL" id="CAWUPB010000982">
    <property type="protein sequence ID" value="CAK7335360.1"/>
    <property type="molecule type" value="Genomic_DNA"/>
</dbReference>
<evidence type="ECO:0000313" key="3">
    <source>
        <dbReference type="Proteomes" id="UP001314170"/>
    </source>
</evidence>
<evidence type="ECO:0000313" key="2">
    <source>
        <dbReference type="EMBL" id="CAK7335360.1"/>
    </source>
</evidence>
<proteinExistence type="predicted"/>
<feature type="compositionally biased region" description="Gly residues" evidence="1">
    <location>
        <begin position="76"/>
        <end position="96"/>
    </location>
</feature>
<reference evidence="2 3" key="1">
    <citation type="submission" date="2024-01" db="EMBL/GenBank/DDBJ databases">
        <authorList>
            <person name="Waweru B."/>
        </authorList>
    </citation>
    <scope>NUCLEOTIDE SEQUENCE [LARGE SCALE GENOMIC DNA]</scope>
</reference>
<gene>
    <name evidence="2" type="ORF">DCAF_LOCUS10352</name>
</gene>
<keyword evidence="3" id="KW-1185">Reference proteome</keyword>